<dbReference type="OrthoDB" id="7679471at2"/>
<feature type="transmembrane region" description="Helical" evidence="1">
    <location>
        <begin position="47"/>
        <end position="65"/>
    </location>
</feature>
<dbReference type="EMBL" id="FOSL01000004">
    <property type="protein sequence ID" value="SFK29125.1"/>
    <property type="molecule type" value="Genomic_DNA"/>
</dbReference>
<dbReference type="InterPro" id="IPR057700">
    <property type="entry name" value="DUF7940"/>
</dbReference>
<evidence type="ECO:0000256" key="1">
    <source>
        <dbReference type="SAM" id="Phobius"/>
    </source>
</evidence>
<dbReference type="Proteomes" id="UP000323300">
    <property type="component" value="Unassembled WGS sequence"/>
</dbReference>
<protein>
    <submittedName>
        <fullName evidence="2">Uncharacterized protein</fullName>
    </submittedName>
</protein>
<proteinExistence type="predicted"/>
<evidence type="ECO:0000313" key="3">
    <source>
        <dbReference type="Proteomes" id="UP000323300"/>
    </source>
</evidence>
<keyword evidence="1" id="KW-1133">Transmembrane helix</keyword>
<reference evidence="2 3" key="1">
    <citation type="submission" date="2016-10" db="EMBL/GenBank/DDBJ databases">
        <authorList>
            <person name="Varghese N."/>
            <person name="Submissions S."/>
        </authorList>
    </citation>
    <scope>NUCLEOTIDE SEQUENCE [LARGE SCALE GENOMIC DNA]</scope>
    <source>
        <strain evidence="2 3">DSM 21822</strain>
    </source>
</reference>
<accession>A0A1I3YBE8</accession>
<dbReference type="AlphaFoldDB" id="A0A1I3YBE8"/>
<name>A0A1I3YBE8_9HYPH</name>
<evidence type="ECO:0000313" key="2">
    <source>
        <dbReference type="EMBL" id="SFK29125.1"/>
    </source>
</evidence>
<keyword evidence="1" id="KW-0812">Transmembrane</keyword>
<keyword evidence="1" id="KW-0472">Membrane</keyword>
<dbReference type="Pfam" id="PF25612">
    <property type="entry name" value="DUF7940"/>
    <property type="match status" value="1"/>
</dbReference>
<sequence length="72" mass="7682">MKLVANWRRVLRRAWSIRLIIAAGALSGAEVALPILDGVIDIPRGTFAAISLAVTAAAFVARLVAQNLTQKD</sequence>
<dbReference type="RefSeq" id="WP_149759989.1">
    <property type="nucleotide sequence ID" value="NZ_BSPE01000007.1"/>
</dbReference>
<organism evidence="2 3">
    <name type="scientific">Neomesorhizobium albiziae</name>
    <dbReference type="NCBI Taxonomy" id="335020"/>
    <lineage>
        <taxon>Bacteria</taxon>
        <taxon>Pseudomonadati</taxon>
        <taxon>Pseudomonadota</taxon>
        <taxon>Alphaproteobacteria</taxon>
        <taxon>Hyphomicrobiales</taxon>
        <taxon>Phyllobacteriaceae</taxon>
        <taxon>Neomesorhizobium</taxon>
    </lineage>
</organism>
<keyword evidence="3" id="KW-1185">Reference proteome</keyword>
<gene>
    <name evidence="2" type="ORF">SAMN04488498_104324</name>
</gene>